<dbReference type="RefSeq" id="WP_075540098.1">
    <property type="nucleotide sequence ID" value="NZ_CP053844.1"/>
</dbReference>
<dbReference type="GO" id="GO:0045900">
    <property type="term" value="P:negative regulation of translational elongation"/>
    <property type="evidence" value="ECO:0007669"/>
    <property type="project" value="TreeGrafter"/>
</dbReference>
<evidence type="ECO:0000256" key="2">
    <source>
        <dbReference type="ARBA" id="ARBA00038695"/>
    </source>
</evidence>
<dbReference type="InterPro" id="IPR050574">
    <property type="entry name" value="HPF/YfiA_ribosome-assoc"/>
</dbReference>
<evidence type="ECO:0000256" key="3">
    <source>
        <dbReference type="ARBA" id="ARBA00041148"/>
    </source>
</evidence>
<dbReference type="OrthoDB" id="9794975at2"/>
<keyword evidence="6" id="KW-1185">Reference proteome</keyword>
<dbReference type="NCBIfam" id="TIGR00741">
    <property type="entry name" value="yfiA"/>
    <property type="match status" value="1"/>
</dbReference>
<dbReference type="SUPFAM" id="SSF69754">
    <property type="entry name" value="Ribosome binding protein Y (YfiA homologue)"/>
    <property type="match status" value="1"/>
</dbReference>
<dbReference type="AlphaFoldDB" id="A0A128EF03"/>
<sequence>MNTSIVGKQFELTDSIKNYVEQAFENLEKYSLDIISGRCVISADEKQGKKGFVVDFSLNLAKKDTIVIRHKDKDLYAAIDAIVERASKVLRRHHDKLTTHKNKDDKKQNALDDILETNAPLIDGVDEIVPTELELYKPLEIDEAVRILKESKDQFLVFNDMEAKMRILYKRKDGKLGLF</sequence>
<protein>
    <recommendedName>
        <fullName evidence="3">Ribosome hibernation promoting factor</fullName>
    </recommendedName>
</protein>
<dbReference type="InterPro" id="IPR038416">
    <property type="entry name" value="Ribosom_S30AE_C_sf"/>
</dbReference>
<keyword evidence="1" id="KW-0810">Translation regulation</keyword>
<evidence type="ECO:0000313" key="6">
    <source>
        <dbReference type="Proteomes" id="UP000069632"/>
    </source>
</evidence>
<dbReference type="GO" id="GO:0043024">
    <property type="term" value="F:ribosomal small subunit binding"/>
    <property type="evidence" value="ECO:0007669"/>
    <property type="project" value="TreeGrafter"/>
</dbReference>
<dbReference type="Gene3D" id="3.30.505.50">
    <property type="entry name" value="Sigma 54 modulation/S30EA ribosomal protein, C-terminal domain"/>
    <property type="match status" value="1"/>
</dbReference>
<feature type="domain" description="Sigma 54 modulation/S30EA ribosomal protein C-terminal" evidence="4">
    <location>
        <begin position="126"/>
        <end position="178"/>
    </location>
</feature>
<dbReference type="Pfam" id="PF16321">
    <property type="entry name" value="Ribosom_S30AE_C"/>
    <property type="match status" value="1"/>
</dbReference>
<evidence type="ECO:0000259" key="4">
    <source>
        <dbReference type="Pfam" id="PF16321"/>
    </source>
</evidence>
<keyword evidence="5" id="KW-0687">Ribonucleoprotein</keyword>
<keyword evidence="5" id="KW-0689">Ribosomal protein</keyword>
<gene>
    <name evidence="5" type="ORF">ERS672216_00737</name>
</gene>
<dbReference type="Proteomes" id="UP000069632">
    <property type="component" value="Unassembled WGS sequence"/>
</dbReference>
<dbReference type="EMBL" id="FIZP01000002">
    <property type="protein sequence ID" value="CZE47147.1"/>
    <property type="molecule type" value="Genomic_DNA"/>
</dbReference>
<comment type="subunit">
    <text evidence="2">Associates exclusively with 100S ribosomes, which are dimers of 70S ribosomes.</text>
</comment>
<dbReference type="GO" id="GO:0022627">
    <property type="term" value="C:cytosolic small ribosomal subunit"/>
    <property type="evidence" value="ECO:0007669"/>
    <property type="project" value="TreeGrafter"/>
</dbReference>
<name>A0A128EF03_9BACT</name>
<proteinExistence type="predicted"/>
<accession>A0A128EF03</accession>
<dbReference type="PANTHER" id="PTHR33231:SF1">
    <property type="entry name" value="30S RIBOSOMAL PROTEIN"/>
    <property type="match status" value="1"/>
</dbReference>
<organism evidence="5 6">
    <name type="scientific">Campylobacter geochelonis</name>
    <dbReference type="NCBI Taxonomy" id="1780362"/>
    <lineage>
        <taxon>Bacteria</taxon>
        <taxon>Pseudomonadati</taxon>
        <taxon>Campylobacterota</taxon>
        <taxon>Epsilonproteobacteria</taxon>
        <taxon>Campylobacterales</taxon>
        <taxon>Campylobacteraceae</taxon>
        <taxon>Campylobacter</taxon>
    </lineage>
</organism>
<dbReference type="PANTHER" id="PTHR33231">
    <property type="entry name" value="30S RIBOSOMAL PROTEIN"/>
    <property type="match status" value="1"/>
</dbReference>
<dbReference type="CDD" id="cd00552">
    <property type="entry name" value="RaiA"/>
    <property type="match status" value="1"/>
</dbReference>
<dbReference type="InterPro" id="IPR003489">
    <property type="entry name" value="RHF/RaiA"/>
</dbReference>
<dbReference type="Gene3D" id="3.30.160.100">
    <property type="entry name" value="Ribosome hibernation promotion factor-like"/>
    <property type="match status" value="1"/>
</dbReference>
<evidence type="ECO:0000256" key="1">
    <source>
        <dbReference type="ARBA" id="ARBA00022845"/>
    </source>
</evidence>
<evidence type="ECO:0000313" key="5">
    <source>
        <dbReference type="EMBL" id="CZE47147.1"/>
    </source>
</evidence>
<dbReference type="InterPro" id="IPR036567">
    <property type="entry name" value="RHF-like"/>
</dbReference>
<reference evidence="5 6" key="1">
    <citation type="submission" date="2016-02" db="EMBL/GenBank/DDBJ databases">
        <authorList>
            <consortium name="Pathogen Informatics"/>
        </authorList>
    </citation>
    <scope>NUCLEOTIDE SEQUENCE [LARGE SCALE GENOMIC DNA]</scope>
    <source>
        <strain evidence="5 6">RC20</strain>
    </source>
</reference>
<dbReference type="Pfam" id="PF02482">
    <property type="entry name" value="Ribosomal_S30AE"/>
    <property type="match status" value="1"/>
</dbReference>
<dbReference type="InterPro" id="IPR032528">
    <property type="entry name" value="Ribosom_S30AE_C"/>
</dbReference>